<comment type="similarity">
    <text evidence="2 7">Belongs to the ferritin family.</text>
</comment>
<dbReference type="InterPro" id="IPR001519">
    <property type="entry name" value="Ferritin"/>
</dbReference>
<evidence type="ECO:0000256" key="5">
    <source>
        <dbReference type="ARBA" id="ARBA00023004"/>
    </source>
</evidence>
<reference evidence="9 10" key="1">
    <citation type="submission" date="2023-05" db="EMBL/GenBank/DDBJ databases">
        <title>B98-5 Cell Line De Novo Hybrid Assembly: An Optical Mapping Approach.</title>
        <authorList>
            <person name="Kananen K."/>
            <person name="Auerbach J.A."/>
            <person name="Kautto E."/>
            <person name="Blachly J.S."/>
        </authorList>
    </citation>
    <scope>NUCLEOTIDE SEQUENCE [LARGE SCALE GENOMIC DNA]</scope>
    <source>
        <strain evidence="9">B95-8</strain>
        <tissue evidence="9">Cell line</tissue>
    </source>
</reference>
<dbReference type="InterPro" id="IPR009078">
    <property type="entry name" value="Ferritin-like_SF"/>
</dbReference>
<dbReference type="SUPFAM" id="SSF47240">
    <property type="entry name" value="Ferritin-like"/>
    <property type="match status" value="1"/>
</dbReference>
<dbReference type="Gene3D" id="1.20.1260.10">
    <property type="match status" value="1"/>
</dbReference>
<evidence type="ECO:0000256" key="6">
    <source>
        <dbReference type="ARBA" id="ARBA00047990"/>
    </source>
</evidence>
<dbReference type="PANTHER" id="PTHR11431:SF37">
    <property type="entry name" value="FERRITIN HEAVY CHAIN"/>
    <property type="match status" value="1"/>
</dbReference>
<dbReference type="InterPro" id="IPR009040">
    <property type="entry name" value="Ferritin-like_diiron"/>
</dbReference>
<evidence type="ECO:0000313" key="10">
    <source>
        <dbReference type="Proteomes" id="UP001266305"/>
    </source>
</evidence>
<keyword evidence="10" id="KW-1185">Reference proteome</keyword>
<accession>A0ABQ9V7J0</accession>
<organism evidence="9 10">
    <name type="scientific">Saguinus oedipus</name>
    <name type="common">Cotton-top tamarin</name>
    <name type="synonym">Oedipomidas oedipus</name>
    <dbReference type="NCBI Taxonomy" id="9490"/>
    <lineage>
        <taxon>Eukaryota</taxon>
        <taxon>Metazoa</taxon>
        <taxon>Chordata</taxon>
        <taxon>Craniata</taxon>
        <taxon>Vertebrata</taxon>
        <taxon>Euteleostomi</taxon>
        <taxon>Mammalia</taxon>
        <taxon>Eutheria</taxon>
        <taxon>Euarchontoglires</taxon>
        <taxon>Primates</taxon>
        <taxon>Haplorrhini</taxon>
        <taxon>Platyrrhini</taxon>
        <taxon>Cebidae</taxon>
        <taxon>Callitrichinae</taxon>
        <taxon>Saguinus</taxon>
    </lineage>
</organism>
<name>A0ABQ9V7J0_SAGOE</name>
<comment type="caution">
    <text evidence="9">The sequence shown here is derived from an EMBL/GenBank/DDBJ whole genome shotgun (WGS) entry which is preliminary data.</text>
</comment>
<evidence type="ECO:0000259" key="8">
    <source>
        <dbReference type="PROSITE" id="PS50905"/>
    </source>
</evidence>
<dbReference type="PANTHER" id="PTHR11431">
    <property type="entry name" value="FERRITIN"/>
    <property type="match status" value="1"/>
</dbReference>
<keyword evidence="3 7" id="KW-0409">Iron storage</keyword>
<evidence type="ECO:0000256" key="3">
    <source>
        <dbReference type="ARBA" id="ARBA00022434"/>
    </source>
</evidence>
<evidence type="ECO:0000256" key="1">
    <source>
        <dbReference type="ARBA" id="ARBA00004419"/>
    </source>
</evidence>
<feature type="domain" description="Ferritin-like diiron" evidence="8">
    <location>
        <begin position="1"/>
        <end position="88"/>
    </location>
</feature>
<dbReference type="EMBL" id="JASSZA010000007">
    <property type="protein sequence ID" value="KAK2105332.1"/>
    <property type="molecule type" value="Genomic_DNA"/>
</dbReference>
<dbReference type="Pfam" id="PF00210">
    <property type="entry name" value="Ferritin"/>
    <property type="match status" value="1"/>
</dbReference>
<evidence type="ECO:0000313" key="9">
    <source>
        <dbReference type="EMBL" id="KAK2105332.1"/>
    </source>
</evidence>
<dbReference type="InterPro" id="IPR008331">
    <property type="entry name" value="Ferritin_DPS_dom"/>
</dbReference>
<dbReference type="Proteomes" id="UP001266305">
    <property type="component" value="Unassembled WGS sequence"/>
</dbReference>
<proteinExistence type="inferred from homology"/>
<feature type="non-terminal residue" evidence="9">
    <location>
        <position position="1"/>
    </location>
</feature>
<evidence type="ECO:0000256" key="7">
    <source>
        <dbReference type="RuleBase" id="RU361145"/>
    </source>
</evidence>
<dbReference type="PROSITE" id="PS50905">
    <property type="entry name" value="FERRITIN_LIKE"/>
    <property type="match status" value="1"/>
</dbReference>
<comment type="function">
    <text evidence="7">Stores iron in a soluble, non-toxic, readily available form. Important for iron homeostasis. Iron is taken up in the ferrous form and deposited as ferric hydroxides after oxidation.</text>
</comment>
<dbReference type="InterPro" id="IPR012347">
    <property type="entry name" value="Ferritin-like"/>
</dbReference>
<evidence type="ECO:0000256" key="2">
    <source>
        <dbReference type="ARBA" id="ARBA00007513"/>
    </source>
</evidence>
<evidence type="ECO:0000256" key="4">
    <source>
        <dbReference type="ARBA" id="ARBA00022723"/>
    </source>
</evidence>
<sequence length="88" mass="10326">EHAKKLMKLQNQRGGRVFLQDVKQQPDHGDWESGLNVMECVLHLERSVTQPLLELCKLATDKHDPRLCDFIEMHYLNKQVKSKNWVTT</sequence>
<keyword evidence="5 7" id="KW-0408">Iron</keyword>
<protein>
    <recommendedName>
        <fullName evidence="7">Ferritin</fullName>
    </recommendedName>
</protein>
<gene>
    <name evidence="9" type="primary">FTH1_4</name>
    <name evidence="9" type="ORF">P7K49_014846</name>
</gene>
<comment type="catalytic activity">
    <reaction evidence="6">
        <text>4 Fe(2+) + O2 + 4 H(+) = 4 Fe(3+) + 2 H2O</text>
        <dbReference type="Rhea" id="RHEA:11148"/>
        <dbReference type="ChEBI" id="CHEBI:15377"/>
        <dbReference type="ChEBI" id="CHEBI:15378"/>
        <dbReference type="ChEBI" id="CHEBI:15379"/>
        <dbReference type="ChEBI" id="CHEBI:29033"/>
        <dbReference type="ChEBI" id="CHEBI:29034"/>
        <dbReference type="EC" id="1.16.3.1"/>
    </reaction>
</comment>
<comment type="subcellular location">
    <subcellularLocation>
        <location evidence="1">Cytoplasmic vesicle</location>
        <location evidence="1">Autophagosome</location>
    </subcellularLocation>
</comment>
<keyword evidence="4 7" id="KW-0479">Metal-binding</keyword>